<comment type="caution">
    <text evidence="3">The sequence shown here is derived from an EMBL/GenBank/DDBJ whole genome shotgun (WGS) entry which is preliminary data.</text>
</comment>
<dbReference type="InterPro" id="IPR036648">
    <property type="entry name" value="CN_Hdrase_a/SCN_Hdrase_g_sf"/>
</dbReference>
<dbReference type="RefSeq" id="WP_157073015.1">
    <property type="nucleotide sequence ID" value="NZ_LNQR01000116.1"/>
</dbReference>
<gene>
    <name evidence="3" type="ORF">ASN18_2838</name>
</gene>
<dbReference type="Proteomes" id="UP000060487">
    <property type="component" value="Unassembled WGS sequence"/>
</dbReference>
<keyword evidence="1" id="KW-0479">Metal-binding</keyword>
<dbReference type="SUPFAM" id="SSF56209">
    <property type="entry name" value="Nitrile hydratase alpha chain"/>
    <property type="match status" value="1"/>
</dbReference>
<evidence type="ECO:0000313" key="3">
    <source>
        <dbReference type="EMBL" id="KWT78333.1"/>
    </source>
</evidence>
<dbReference type="InterPro" id="IPR004232">
    <property type="entry name" value="CN_Hdrtase_a/SCN_Hdrlase_g"/>
</dbReference>
<proteinExistence type="predicted"/>
<dbReference type="Gene3D" id="3.90.330.10">
    <property type="entry name" value="Nitrile hydratase alpha /Thiocyanate hydrolase gamma"/>
    <property type="match status" value="1"/>
</dbReference>
<dbReference type="Pfam" id="PF02979">
    <property type="entry name" value="NHase_alpha"/>
    <property type="match status" value="1"/>
</dbReference>
<organism evidence="3 4">
    <name type="scientific">Candidatus Magnetominusculus xianensis</name>
    <dbReference type="NCBI Taxonomy" id="1748249"/>
    <lineage>
        <taxon>Bacteria</taxon>
        <taxon>Pseudomonadati</taxon>
        <taxon>Nitrospirota</taxon>
        <taxon>Nitrospiria</taxon>
        <taxon>Nitrospirales</taxon>
        <taxon>Nitrospiraceae</taxon>
        <taxon>Candidatus Magnetominusculus</taxon>
    </lineage>
</organism>
<dbReference type="NCBIfam" id="TIGR03793">
    <property type="entry name" value="leader_NHLP"/>
    <property type="match status" value="1"/>
</dbReference>
<evidence type="ECO:0000256" key="1">
    <source>
        <dbReference type="ARBA" id="ARBA00022723"/>
    </source>
</evidence>
<accession>A0ABR5SGA3</accession>
<dbReference type="InterPro" id="IPR022513">
    <property type="entry name" value="TOMM_pelo"/>
</dbReference>
<evidence type="ECO:0000259" key="2">
    <source>
        <dbReference type="Pfam" id="PF02979"/>
    </source>
</evidence>
<sequence>MSEKNANANKMQELIKKAWNDEAFKARLLSDTHAALKEQGIAVPAGVTIKAVENTPTMVHILLPQNPHIELTDSQLEQISGGACISSCLEGDIPAQPPSNRCMTGISVNIA</sequence>
<evidence type="ECO:0000313" key="4">
    <source>
        <dbReference type="Proteomes" id="UP000060487"/>
    </source>
</evidence>
<keyword evidence="4" id="KW-1185">Reference proteome</keyword>
<feature type="domain" description="Nitrile hydratase alpha/Thiocyanate hydrolase gamma" evidence="2">
    <location>
        <begin position="4"/>
        <end position="62"/>
    </location>
</feature>
<dbReference type="EMBL" id="LNQR01000116">
    <property type="protein sequence ID" value="KWT78333.1"/>
    <property type="molecule type" value="Genomic_DNA"/>
</dbReference>
<dbReference type="EC" id="4.2.1.84" evidence="3"/>
<keyword evidence="3" id="KW-0456">Lyase</keyword>
<protein>
    <submittedName>
        <fullName evidence="3">NHLP leader peptide family natural product</fullName>
        <ecNumber evidence="3">4.2.1.84</ecNumber>
    </submittedName>
</protein>
<dbReference type="GO" id="GO:0018822">
    <property type="term" value="F:nitrile hydratase activity"/>
    <property type="evidence" value="ECO:0007669"/>
    <property type="project" value="UniProtKB-EC"/>
</dbReference>
<name>A0ABR5SGA3_9BACT</name>
<reference evidence="3 4" key="1">
    <citation type="submission" date="2015-11" db="EMBL/GenBank/DDBJ databases">
        <authorList>
            <person name="Lin W."/>
        </authorList>
    </citation>
    <scope>NUCLEOTIDE SEQUENCE [LARGE SCALE GENOMIC DNA]</scope>
    <source>
        <strain evidence="3 4">HCH-1</strain>
    </source>
</reference>